<keyword evidence="2" id="KW-1185">Reference proteome</keyword>
<feature type="non-terminal residue" evidence="1">
    <location>
        <position position="1"/>
    </location>
</feature>
<organism evidence="1 2">
    <name type="scientific">Aromia moschata</name>
    <dbReference type="NCBI Taxonomy" id="1265417"/>
    <lineage>
        <taxon>Eukaryota</taxon>
        <taxon>Metazoa</taxon>
        <taxon>Ecdysozoa</taxon>
        <taxon>Arthropoda</taxon>
        <taxon>Hexapoda</taxon>
        <taxon>Insecta</taxon>
        <taxon>Pterygota</taxon>
        <taxon>Neoptera</taxon>
        <taxon>Endopterygota</taxon>
        <taxon>Coleoptera</taxon>
        <taxon>Polyphaga</taxon>
        <taxon>Cucujiformia</taxon>
        <taxon>Chrysomeloidea</taxon>
        <taxon>Cerambycidae</taxon>
        <taxon>Cerambycinae</taxon>
        <taxon>Callichromatini</taxon>
        <taxon>Aromia</taxon>
    </lineage>
</organism>
<gene>
    <name evidence="1" type="ORF">NQ318_016873</name>
</gene>
<dbReference type="AlphaFoldDB" id="A0AAV8XBL0"/>
<accession>A0AAV8XBL0</accession>
<dbReference type="Proteomes" id="UP001162162">
    <property type="component" value="Unassembled WGS sequence"/>
</dbReference>
<evidence type="ECO:0000313" key="2">
    <source>
        <dbReference type="Proteomes" id="UP001162162"/>
    </source>
</evidence>
<protein>
    <submittedName>
        <fullName evidence="1">Uncharacterized protein</fullName>
    </submittedName>
</protein>
<evidence type="ECO:0000313" key="1">
    <source>
        <dbReference type="EMBL" id="KAJ8935854.1"/>
    </source>
</evidence>
<sequence length="170" mass="19105">VTGDYSSLFHNNNNNKLKRLWKLEKVETYALVISAEGVMTTRFAKNFAALGLSYNIIRNGQKAVVLQTGHIAFGTGNPAYPSYARRSRVGESNFVYGCGKPAYSGYAWGSKINCLLNGYESWMQAIGRDPKENLSITHNAICSDHFTQDSHIYVDDKRKWGLLYKKVVLI</sequence>
<comment type="caution">
    <text evidence="1">The sequence shown here is derived from an EMBL/GenBank/DDBJ whole genome shotgun (WGS) entry which is preliminary data.</text>
</comment>
<name>A0AAV8XBL0_9CUCU</name>
<dbReference type="EMBL" id="JAPWTK010000827">
    <property type="protein sequence ID" value="KAJ8935854.1"/>
    <property type="molecule type" value="Genomic_DNA"/>
</dbReference>
<proteinExistence type="predicted"/>
<reference evidence="1" key="1">
    <citation type="journal article" date="2023" name="Insect Mol. Biol.">
        <title>Genome sequencing provides insights into the evolution of gene families encoding plant cell wall-degrading enzymes in longhorned beetles.</title>
        <authorList>
            <person name="Shin N.R."/>
            <person name="Okamura Y."/>
            <person name="Kirsch R."/>
            <person name="Pauchet Y."/>
        </authorList>
    </citation>
    <scope>NUCLEOTIDE SEQUENCE</scope>
    <source>
        <strain evidence="1">AMC_N1</strain>
    </source>
</reference>